<dbReference type="EMBL" id="BSNI01000002">
    <property type="protein sequence ID" value="GLQ18393.1"/>
    <property type="molecule type" value="Genomic_DNA"/>
</dbReference>
<proteinExistence type="predicted"/>
<dbReference type="SMART" id="SM00858">
    <property type="entry name" value="SAF"/>
    <property type="match status" value="1"/>
</dbReference>
<dbReference type="Gene3D" id="2.30.130.110">
    <property type="match status" value="1"/>
</dbReference>
<dbReference type="Pfam" id="PF08666">
    <property type="entry name" value="SAF"/>
    <property type="match status" value="1"/>
</dbReference>
<sequence length="113" mass="12287">MNDDTKKRLSKPTDNRLLLLDDDDNVLGVARPIRAGEAIPIDGEYVRLDRNAGIGFKIARKPIKKGDEIKKYGAVIGTASSDISVGQLVHVHNTQSNYLANTVLAGTQEDNNS</sequence>
<organism evidence="3 4">
    <name type="scientific">Maritalea porphyrae</name>
    <dbReference type="NCBI Taxonomy" id="880732"/>
    <lineage>
        <taxon>Bacteria</taxon>
        <taxon>Pseudomonadati</taxon>
        <taxon>Pseudomonadota</taxon>
        <taxon>Alphaproteobacteria</taxon>
        <taxon>Hyphomicrobiales</taxon>
        <taxon>Devosiaceae</taxon>
        <taxon>Maritalea</taxon>
    </lineage>
</organism>
<evidence type="ECO:0000256" key="1">
    <source>
        <dbReference type="ARBA" id="ARBA00023239"/>
    </source>
</evidence>
<reference evidence="3" key="2">
    <citation type="submission" date="2023-01" db="EMBL/GenBank/DDBJ databases">
        <title>Draft genome sequence of Maritalea porphyrae strain NBRC 107169.</title>
        <authorList>
            <person name="Sun Q."/>
            <person name="Mori K."/>
        </authorList>
    </citation>
    <scope>NUCLEOTIDE SEQUENCE</scope>
    <source>
        <strain evidence="3">NBRC 107169</strain>
    </source>
</reference>
<dbReference type="InterPro" id="IPR044144">
    <property type="entry name" value="SAF_UxaA/GarD"/>
</dbReference>
<keyword evidence="1" id="KW-0456">Lyase</keyword>
<accession>A0ABQ5USY0</accession>
<dbReference type="InterPro" id="IPR013974">
    <property type="entry name" value="SAF"/>
</dbReference>
<dbReference type="RefSeq" id="WP_284365304.1">
    <property type="nucleotide sequence ID" value="NZ_BSNI01000002.1"/>
</dbReference>
<dbReference type="Proteomes" id="UP001161405">
    <property type="component" value="Unassembled WGS sequence"/>
</dbReference>
<name>A0ABQ5USY0_9HYPH</name>
<feature type="domain" description="SAF" evidence="2">
    <location>
        <begin position="24"/>
        <end position="95"/>
    </location>
</feature>
<comment type="caution">
    <text evidence="3">The sequence shown here is derived from an EMBL/GenBank/DDBJ whole genome shotgun (WGS) entry which is preliminary data.</text>
</comment>
<evidence type="ECO:0000313" key="3">
    <source>
        <dbReference type="EMBL" id="GLQ18393.1"/>
    </source>
</evidence>
<keyword evidence="4" id="KW-1185">Reference proteome</keyword>
<gene>
    <name evidence="3" type="ORF">GCM10007879_26420</name>
</gene>
<dbReference type="CDD" id="cd11613">
    <property type="entry name" value="SAF_AH_GD"/>
    <property type="match status" value="1"/>
</dbReference>
<reference evidence="3" key="1">
    <citation type="journal article" date="2014" name="Int. J. Syst. Evol. Microbiol.">
        <title>Complete genome of a new Firmicutes species belonging to the dominant human colonic microbiota ('Ruminococcus bicirculans') reveals two chromosomes and a selective capacity to utilize plant glucans.</title>
        <authorList>
            <consortium name="NISC Comparative Sequencing Program"/>
            <person name="Wegmann U."/>
            <person name="Louis P."/>
            <person name="Goesmann A."/>
            <person name="Henrissat B."/>
            <person name="Duncan S.H."/>
            <person name="Flint H.J."/>
        </authorList>
    </citation>
    <scope>NUCLEOTIDE SEQUENCE</scope>
    <source>
        <strain evidence="3">NBRC 107169</strain>
    </source>
</reference>
<protein>
    <recommendedName>
        <fullName evidence="2">SAF domain-containing protein</fullName>
    </recommendedName>
</protein>
<evidence type="ECO:0000259" key="2">
    <source>
        <dbReference type="SMART" id="SM00858"/>
    </source>
</evidence>
<evidence type="ECO:0000313" key="4">
    <source>
        <dbReference type="Proteomes" id="UP001161405"/>
    </source>
</evidence>